<dbReference type="AlphaFoldDB" id="A0A8I1A4J4"/>
<sequence>MAVSTKRLYDFSGYLQFELKFDPKRLKKYEPGDIIDVDFGFNVGAELGGRHYAVVVEDNARSDGTIMVIPLSSYKSPRKVHSSEVDLGVIPELNQHRGNTELLGTKAKISHLRSISKMRIYYPRKKG</sequence>
<dbReference type="RefSeq" id="WP_181732164.1">
    <property type="nucleotide sequence ID" value="NZ_JACEIR010000005.1"/>
</dbReference>
<accession>A0A8I1A4J4</accession>
<evidence type="ECO:0000313" key="3">
    <source>
        <dbReference type="EMBL" id="MBH8595517.1"/>
    </source>
</evidence>
<comment type="similarity">
    <text evidence="1">Belongs to the PemK/MazF family.</text>
</comment>
<name>A0A8I1A4J4_THEIN</name>
<dbReference type="SUPFAM" id="SSF50118">
    <property type="entry name" value="Cell growth inhibitor/plasmid maintenance toxic component"/>
    <property type="match status" value="1"/>
</dbReference>
<organism evidence="3 4">
    <name type="scientific">Thermoactinomyces intermedius</name>
    <dbReference type="NCBI Taxonomy" id="2024"/>
    <lineage>
        <taxon>Bacteria</taxon>
        <taxon>Bacillati</taxon>
        <taxon>Bacillota</taxon>
        <taxon>Bacilli</taxon>
        <taxon>Bacillales</taxon>
        <taxon>Thermoactinomycetaceae</taxon>
        <taxon>Thermoactinomyces</taxon>
    </lineage>
</organism>
<evidence type="ECO:0000313" key="4">
    <source>
        <dbReference type="Proteomes" id="UP000633619"/>
    </source>
</evidence>
<evidence type="ECO:0000256" key="2">
    <source>
        <dbReference type="ARBA" id="ARBA00022649"/>
    </source>
</evidence>
<comment type="caution">
    <text evidence="3">The sequence shown here is derived from an EMBL/GenBank/DDBJ whole genome shotgun (WGS) entry which is preliminary data.</text>
</comment>
<proteinExistence type="inferred from homology"/>
<gene>
    <name evidence="3" type="ORF">I8U20_09245</name>
</gene>
<dbReference type="EMBL" id="JAECVW010000004">
    <property type="protein sequence ID" value="MBH8595517.1"/>
    <property type="molecule type" value="Genomic_DNA"/>
</dbReference>
<dbReference type="Gene3D" id="2.30.30.110">
    <property type="match status" value="1"/>
</dbReference>
<protein>
    <submittedName>
        <fullName evidence="3">Type II toxin-antitoxin system PemK/MazF family toxin</fullName>
    </submittedName>
</protein>
<dbReference type="Pfam" id="PF02452">
    <property type="entry name" value="PemK_toxin"/>
    <property type="match status" value="1"/>
</dbReference>
<keyword evidence="2" id="KW-1277">Toxin-antitoxin system</keyword>
<dbReference type="InterPro" id="IPR003477">
    <property type="entry name" value="PemK-like"/>
</dbReference>
<dbReference type="GO" id="GO:0003677">
    <property type="term" value="F:DNA binding"/>
    <property type="evidence" value="ECO:0007669"/>
    <property type="project" value="InterPro"/>
</dbReference>
<evidence type="ECO:0000256" key="1">
    <source>
        <dbReference type="ARBA" id="ARBA00007521"/>
    </source>
</evidence>
<reference evidence="3 4" key="1">
    <citation type="submission" date="2020-12" db="EMBL/GenBank/DDBJ databases">
        <title>WGS of Thermoactinomyces spp.</title>
        <authorList>
            <person name="Cheng K."/>
        </authorList>
    </citation>
    <scope>NUCLEOTIDE SEQUENCE [LARGE SCALE GENOMIC DNA]</scope>
    <source>
        <strain evidence="4">CICC 10671\DSM 43846</strain>
    </source>
</reference>
<keyword evidence="4" id="KW-1185">Reference proteome</keyword>
<dbReference type="Proteomes" id="UP000633619">
    <property type="component" value="Unassembled WGS sequence"/>
</dbReference>
<dbReference type="InterPro" id="IPR011067">
    <property type="entry name" value="Plasmid_toxin/cell-grow_inhib"/>
</dbReference>